<keyword evidence="1" id="KW-0539">Nucleus</keyword>
<evidence type="ECO:0000256" key="2">
    <source>
        <dbReference type="SAM" id="Phobius"/>
    </source>
</evidence>
<proteinExistence type="inferred from homology"/>
<protein>
    <recommendedName>
        <fullName evidence="1">Protein FAR1-RELATED SEQUENCE</fullName>
    </recommendedName>
</protein>
<evidence type="ECO:0000313" key="4">
    <source>
        <dbReference type="Proteomes" id="UP001054821"/>
    </source>
</evidence>
<comment type="caution">
    <text evidence="3">The sequence shown here is derived from an EMBL/GenBank/DDBJ whole genome shotgun (WGS) entry which is preliminary data.</text>
</comment>
<keyword evidence="1" id="KW-0863">Zinc-finger</keyword>
<keyword evidence="2" id="KW-0812">Transmembrane</keyword>
<keyword evidence="2" id="KW-1133">Transmembrane helix</keyword>
<dbReference type="InterPro" id="IPR031052">
    <property type="entry name" value="FHY3/FAR1"/>
</dbReference>
<accession>A0AAD4W5M1</accession>
<comment type="similarity">
    <text evidence="1">Belongs to the FHY3/FAR1 family.</text>
</comment>
<comment type="function">
    <text evidence="1">Putative transcription activator involved in regulating light control of development.</text>
</comment>
<dbReference type="EMBL" id="JAJFAZ020000003">
    <property type="protein sequence ID" value="KAI5337001.1"/>
    <property type="molecule type" value="Genomic_DNA"/>
</dbReference>
<dbReference type="PANTHER" id="PTHR31669:SF299">
    <property type="entry name" value="PROTEIN FAR1-RELATED SEQUENCE"/>
    <property type="match status" value="1"/>
</dbReference>
<dbReference type="GO" id="GO:0006355">
    <property type="term" value="P:regulation of DNA-templated transcription"/>
    <property type="evidence" value="ECO:0007669"/>
    <property type="project" value="UniProtKB-UniRule"/>
</dbReference>
<evidence type="ECO:0000256" key="1">
    <source>
        <dbReference type="RuleBase" id="RU367018"/>
    </source>
</evidence>
<dbReference type="Proteomes" id="UP001054821">
    <property type="component" value="Chromosome 3"/>
</dbReference>
<keyword evidence="1" id="KW-0479">Metal-binding</keyword>
<feature type="transmembrane region" description="Helical" evidence="2">
    <location>
        <begin position="88"/>
        <end position="110"/>
    </location>
</feature>
<sequence>MLEKYDLKENKWLKELFEVRDKWALVYKRHTFTADLISTQHNECMTTVLRRYLMPSHNLLSFFEHYEKVMADRRYKELQADFKMMQTIALLSTNVEMLLEFNVFIIWMFWEE</sequence>
<dbReference type="PANTHER" id="PTHR31669">
    <property type="entry name" value="PROTEIN FAR1-RELATED SEQUENCE 10-RELATED"/>
    <property type="match status" value="1"/>
</dbReference>
<organism evidence="3 4">
    <name type="scientific">Prunus dulcis</name>
    <name type="common">Almond</name>
    <name type="synonym">Amygdalus dulcis</name>
    <dbReference type="NCBI Taxonomy" id="3755"/>
    <lineage>
        <taxon>Eukaryota</taxon>
        <taxon>Viridiplantae</taxon>
        <taxon>Streptophyta</taxon>
        <taxon>Embryophyta</taxon>
        <taxon>Tracheophyta</taxon>
        <taxon>Spermatophyta</taxon>
        <taxon>Magnoliopsida</taxon>
        <taxon>eudicotyledons</taxon>
        <taxon>Gunneridae</taxon>
        <taxon>Pentapetalae</taxon>
        <taxon>rosids</taxon>
        <taxon>fabids</taxon>
        <taxon>Rosales</taxon>
        <taxon>Rosaceae</taxon>
        <taxon>Amygdaloideae</taxon>
        <taxon>Amygdaleae</taxon>
        <taxon>Prunus</taxon>
    </lineage>
</organism>
<comment type="subcellular location">
    <subcellularLocation>
        <location evidence="1">Nucleus</location>
    </subcellularLocation>
</comment>
<dbReference type="AlphaFoldDB" id="A0AAD4W5M1"/>
<gene>
    <name evidence="3" type="ORF">L3X38_016270</name>
</gene>
<keyword evidence="1" id="KW-0862">Zinc</keyword>
<dbReference type="GO" id="GO:0008270">
    <property type="term" value="F:zinc ion binding"/>
    <property type="evidence" value="ECO:0007669"/>
    <property type="project" value="UniProtKB-UniRule"/>
</dbReference>
<keyword evidence="2" id="KW-0472">Membrane</keyword>
<evidence type="ECO:0000313" key="3">
    <source>
        <dbReference type="EMBL" id="KAI5337001.1"/>
    </source>
</evidence>
<keyword evidence="4" id="KW-1185">Reference proteome</keyword>
<name>A0AAD4W5M1_PRUDU</name>
<dbReference type="GO" id="GO:0005634">
    <property type="term" value="C:nucleus"/>
    <property type="evidence" value="ECO:0007669"/>
    <property type="project" value="UniProtKB-SubCell"/>
</dbReference>
<reference evidence="3 4" key="1">
    <citation type="journal article" date="2022" name="G3 (Bethesda)">
        <title>Whole-genome sequence and methylome profiling of the almond [Prunus dulcis (Mill.) D.A. Webb] cultivar 'Nonpareil'.</title>
        <authorList>
            <person name="D'Amico-Willman K.M."/>
            <person name="Ouma W.Z."/>
            <person name="Meulia T."/>
            <person name="Sideli G.M."/>
            <person name="Gradziel T.M."/>
            <person name="Fresnedo-Ramirez J."/>
        </authorList>
    </citation>
    <scope>NUCLEOTIDE SEQUENCE [LARGE SCALE GENOMIC DNA]</scope>
    <source>
        <strain evidence="3">Clone GOH B32 T37-40</strain>
    </source>
</reference>